<name>A0AAV6JY96_9ERIC</name>
<comment type="caution">
    <text evidence="2">The sequence shown here is derived from an EMBL/GenBank/DDBJ whole genome shotgun (WGS) entry which is preliminary data.</text>
</comment>
<dbReference type="EMBL" id="JACTNZ010000006">
    <property type="protein sequence ID" value="KAG5545128.1"/>
    <property type="molecule type" value="Genomic_DNA"/>
</dbReference>
<accession>A0AAV6JY96</accession>
<keyword evidence="3" id="KW-1185">Reference proteome</keyword>
<reference evidence="2 3" key="1">
    <citation type="submission" date="2020-08" db="EMBL/GenBank/DDBJ databases">
        <title>Plant Genome Project.</title>
        <authorList>
            <person name="Zhang R.-G."/>
        </authorList>
    </citation>
    <scope>NUCLEOTIDE SEQUENCE [LARGE SCALE GENOMIC DNA]</scope>
    <source>
        <strain evidence="2">WSP0</strain>
        <tissue evidence="2">Leaf</tissue>
    </source>
</reference>
<gene>
    <name evidence="2" type="ORF">RHGRI_017557</name>
</gene>
<sequence length="76" mass="8094">MQDLHVSGTGSSAQGSMLPNTGSFSGSMVPSSSSSVVYQQSQPQMQHSQTPMFQSQLSQGTYFPQSSQSGLRFSNN</sequence>
<feature type="compositionally biased region" description="Polar residues" evidence="1">
    <location>
        <begin position="8"/>
        <end position="22"/>
    </location>
</feature>
<dbReference type="AlphaFoldDB" id="A0AAV6JY96"/>
<evidence type="ECO:0000313" key="3">
    <source>
        <dbReference type="Proteomes" id="UP000823749"/>
    </source>
</evidence>
<protein>
    <submittedName>
        <fullName evidence="2">Uncharacterized protein</fullName>
    </submittedName>
</protein>
<evidence type="ECO:0000313" key="2">
    <source>
        <dbReference type="EMBL" id="KAG5545128.1"/>
    </source>
</evidence>
<dbReference type="Proteomes" id="UP000823749">
    <property type="component" value="Chromosome 6"/>
</dbReference>
<feature type="region of interest" description="Disordered" evidence="1">
    <location>
        <begin position="1"/>
        <end position="76"/>
    </location>
</feature>
<proteinExistence type="predicted"/>
<organism evidence="2 3">
    <name type="scientific">Rhododendron griersonianum</name>
    <dbReference type="NCBI Taxonomy" id="479676"/>
    <lineage>
        <taxon>Eukaryota</taxon>
        <taxon>Viridiplantae</taxon>
        <taxon>Streptophyta</taxon>
        <taxon>Embryophyta</taxon>
        <taxon>Tracheophyta</taxon>
        <taxon>Spermatophyta</taxon>
        <taxon>Magnoliopsida</taxon>
        <taxon>eudicotyledons</taxon>
        <taxon>Gunneridae</taxon>
        <taxon>Pentapetalae</taxon>
        <taxon>asterids</taxon>
        <taxon>Ericales</taxon>
        <taxon>Ericaceae</taxon>
        <taxon>Ericoideae</taxon>
        <taxon>Rhodoreae</taxon>
        <taxon>Rhododendron</taxon>
    </lineage>
</organism>
<feature type="compositionally biased region" description="Polar residues" evidence="1">
    <location>
        <begin position="53"/>
        <end position="76"/>
    </location>
</feature>
<evidence type="ECO:0000256" key="1">
    <source>
        <dbReference type="SAM" id="MobiDB-lite"/>
    </source>
</evidence>
<feature type="compositionally biased region" description="Low complexity" evidence="1">
    <location>
        <begin position="23"/>
        <end position="52"/>
    </location>
</feature>